<dbReference type="AlphaFoldDB" id="A0ABD1DTT5"/>
<evidence type="ECO:0000256" key="2">
    <source>
        <dbReference type="ARBA" id="ARBA00022478"/>
    </source>
</evidence>
<comment type="caution">
    <text evidence="5">The sequence shown here is derived from an EMBL/GenBank/DDBJ whole genome shotgun (WGS) entry which is preliminary data.</text>
</comment>
<organism evidence="5 6">
    <name type="scientific">Culex pipiens pipiens</name>
    <name type="common">Northern house mosquito</name>
    <dbReference type="NCBI Taxonomy" id="38569"/>
    <lineage>
        <taxon>Eukaryota</taxon>
        <taxon>Metazoa</taxon>
        <taxon>Ecdysozoa</taxon>
        <taxon>Arthropoda</taxon>
        <taxon>Hexapoda</taxon>
        <taxon>Insecta</taxon>
        <taxon>Pterygota</taxon>
        <taxon>Neoptera</taxon>
        <taxon>Endopterygota</taxon>
        <taxon>Diptera</taxon>
        <taxon>Nematocera</taxon>
        <taxon>Culicoidea</taxon>
        <taxon>Culicidae</taxon>
        <taxon>Culicinae</taxon>
        <taxon>Culicini</taxon>
        <taxon>Culex</taxon>
        <taxon>Culex</taxon>
    </lineage>
</organism>
<comment type="subcellular location">
    <subcellularLocation>
        <location evidence="1">Nucleus</location>
    </subcellularLocation>
</comment>
<dbReference type="PANTHER" id="PTHR13408:SF0">
    <property type="entry name" value="DNA-DIRECTED RNA POLYMERASE III SUBUNIT RPC4"/>
    <property type="match status" value="1"/>
</dbReference>
<dbReference type="GO" id="GO:0000428">
    <property type="term" value="C:DNA-directed RNA polymerase complex"/>
    <property type="evidence" value="ECO:0007669"/>
    <property type="project" value="UniProtKB-KW"/>
</dbReference>
<reference evidence="5 6" key="1">
    <citation type="submission" date="2024-05" db="EMBL/GenBank/DDBJ databases">
        <title>Culex pipiens pipiens assembly and annotation.</title>
        <authorList>
            <person name="Alout H."/>
            <person name="Durand T."/>
        </authorList>
    </citation>
    <scope>NUCLEOTIDE SEQUENCE [LARGE SCALE GENOMIC DNA]</scope>
    <source>
        <strain evidence="5">HA-2024</strain>
        <tissue evidence="5">Whole body</tissue>
    </source>
</reference>
<dbReference type="PANTHER" id="PTHR13408">
    <property type="entry name" value="DNA-DIRECTED RNA POLYMERASE III"/>
    <property type="match status" value="1"/>
</dbReference>
<keyword evidence="2" id="KW-0240">DNA-directed RNA polymerase</keyword>
<dbReference type="GO" id="GO:0005634">
    <property type="term" value="C:nucleus"/>
    <property type="evidence" value="ECO:0007669"/>
    <property type="project" value="UniProtKB-SubCell"/>
</dbReference>
<gene>
    <name evidence="5" type="ORF">pipiens_005877</name>
</gene>
<keyword evidence="3" id="KW-0804">Transcription</keyword>
<proteinExistence type="predicted"/>
<dbReference type="InterPro" id="IPR007811">
    <property type="entry name" value="RPC4"/>
</dbReference>
<evidence type="ECO:0000256" key="4">
    <source>
        <dbReference type="ARBA" id="ARBA00023242"/>
    </source>
</evidence>
<dbReference type="Pfam" id="PF05132">
    <property type="entry name" value="RNA_pol_Rpc4"/>
    <property type="match status" value="1"/>
</dbReference>
<dbReference type="Proteomes" id="UP001562425">
    <property type="component" value="Unassembled WGS sequence"/>
</dbReference>
<keyword evidence="6" id="KW-1185">Reference proteome</keyword>
<evidence type="ECO:0000256" key="1">
    <source>
        <dbReference type="ARBA" id="ARBA00004123"/>
    </source>
</evidence>
<dbReference type="EMBL" id="JBEHCU010002340">
    <property type="protein sequence ID" value="KAL1402898.1"/>
    <property type="molecule type" value="Genomic_DNA"/>
</dbReference>
<accession>A0ABD1DTT5</accession>
<sequence length="187" mass="20890">MRRPVLRSEIKVDPEEERKRICDLFGEPDEEEGLLSSEGAKKYDANMPVKLDNLDYKFKPSAAGPLKVEVKDELLKQEPGDLLEAIKAGAQNNLFLLQLPDALPGKTDTEKEGYIGKVLRYRSGKVKLLLGETMFDLTMGMDSGFLQELVSINTNAEERSGNIIDLATIKAKLNASPDWEYLFKKAA</sequence>
<keyword evidence="4" id="KW-0539">Nucleus</keyword>
<protein>
    <submittedName>
        <fullName evidence="5">Uncharacterized protein</fullName>
    </submittedName>
</protein>
<evidence type="ECO:0000313" key="5">
    <source>
        <dbReference type="EMBL" id="KAL1402898.1"/>
    </source>
</evidence>
<name>A0ABD1DTT5_CULPP</name>
<evidence type="ECO:0000256" key="3">
    <source>
        <dbReference type="ARBA" id="ARBA00023163"/>
    </source>
</evidence>
<evidence type="ECO:0000313" key="6">
    <source>
        <dbReference type="Proteomes" id="UP001562425"/>
    </source>
</evidence>